<protein>
    <recommendedName>
        <fullName evidence="3">Morphogenetic protein</fullName>
    </recommendedName>
</protein>
<reference evidence="1" key="1">
    <citation type="submission" date="2018-06" db="EMBL/GenBank/DDBJ databases">
        <title>Genomic Encyclopedia of Type Strains, Phase IV (KMG-V): Genome sequencing to study the core and pangenomes of soil and plant-associated prokaryotes.</title>
        <authorList>
            <person name="Whitman W."/>
        </authorList>
    </citation>
    <scope>NUCLEOTIDE SEQUENCE [LARGE SCALE GENOMIC DNA]</scope>
    <source>
        <strain evidence="1">MLR2-44</strain>
    </source>
</reference>
<evidence type="ECO:0008006" key="3">
    <source>
        <dbReference type="Google" id="ProtNLM"/>
    </source>
</evidence>
<name>A0A2W7R235_9BURK</name>
<evidence type="ECO:0000313" key="1">
    <source>
        <dbReference type="EMBL" id="PZX32022.1"/>
    </source>
</evidence>
<evidence type="ECO:0000313" key="2">
    <source>
        <dbReference type="Proteomes" id="UP000249638"/>
    </source>
</evidence>
<keyword evidence="2" id="KW-1185">Reference proteome</keyword>
<dbReference type="AlphaFoldDB" id="A0A2W7R235"/>
<organism evidence="1 2">
    <name type="scientific">Cupriavidus phytorum</name>
    <dbReference type="NCBI Taxonomy" id="3024399"/>
    <lineage>
        <taxon>Bacteria</taxon>
        <taxon>Pseudomonadati</taxon>
        <taxon>Pseudomonadota</taxon>
        <taxon>Betaproteobacteria</taxon>
        <taxon>Burkholderiales</taxon>
        <taxon>Burkholderiaceae</taxon>
        <taxon>Cupriavidus</taxon>
    </lineage>
</organism>
<proteinExistence type="predicted"/>
<gene>
    <name evidence="1" type="ORF">C7416_102182</name>
</gene>
<dbReference type="EMBL" id="QKZN01000002">
    <property type="protein sequence ID" value="PZX32022.1"/>
    <property type="molecule type" value="Genomic_DNA"/>
</dbReference>
<sequence length="208" mass="23810">MTKERPILFSGAMVRAIQDGRKTQTRRVATEFDGMDVDNVLSRFPNQRGCPYGEPGNLLYVREAWRSTKELDPYSGGRIAEMCLDAGYMKPWTPIQYEADSQRRNWQHTSTPPHSGPPEPGRYRHARFMPRWASRITLEIVSTRVERLNDCSAADAEAEGAEPILVPPDGGSWPHYEGFRTLWDSINGAGAWERNPWVWVVEFRRTEA</sequence>
<dbReference type="Proteomes" id="UP000249638">
    <property type="component" value="Unassembled WGS sequence"/>
</dbReference>
<comment type="caution">
    <text evidence="1">The sequence shown here is derived from an EMBL/GenBank/DDBJ whole genome shotgun (WGS) entry which is preliminary data.</text>
</comment>
<accession>A0A2W7R235</accession>